<sequence>MLSTYRNDVNCVRTVSLSCLSPILSVDEQGQYLCLSCLSSRLKLWKRTCSLFAFRGSFRTLSSSSPNLFLPTEYIKVVRVVSFYWSLHGCFEDVI</sequence>
<gene>
    <name evidence="1" type="ORF">DPMN_126034</name>
</gene>
<dbReference type="AlphaFoldDB" id="A0A9D4GYL5"/>
<protein>
    <submittedName>
        <fullName evidence="1">Uncharacterized protein</fullName>
    </submittedName>
</protein>
<proteinExistence type="predicted"/>
<evidence type="ECO:0000313" key="1">
    <source>
        <dbReference type="EMBL" id="KAH3824203.1"/>
    </source>
</evidence>
<comment type="caution">
    <text evidence="1">The sequence shown here is derived from an EMBL/GenBank/DDBJ whole genome shotgun (WGS) entry which is preliminary data.</text>
</comment>
<organism evidence="1 2">
    <name type="scientific">Dreissena polymorpha</name>
    <name type="common">Zebra mussel</name>
    <name type="synonym">Mytilus polymorpha</name>
    <dbReference type="NCBI Taxonomy" id="45954"/>
    <lineage>
        <taxon>Eukaryota</taxon>
        <taxon>Metazoa</taxon>
        <taxon>Spiralia</taxon>
        <taxon>Lophotrochozoa</taxon>
        <taxon>Mollusca</taxon>
        <taxon>Bivalvia</taxon>
        <taxon>Autobranchia</taxon>
        <taxon>Heteroconchia</taxon>
        <taxon>Euheterodonta</taxon>
        <taxon>Imparidentia</taxon>
        <taxon>Neoheterodontei</taxon>
        <taxon>Myida</taxon>
        <taxon>Dreissenoidea</taxon>
        <taxon>Dreissenidae</taxon>
        <taxon>Dreissena</taxon>
    </lineage>
</organism>
<evidence type="ECO:0000313" key="2">
    <source>
        <dbReference type="Proteomes" id="UP000828390"/>
    </source>
</evidence>
<accession>A0A9D4GYL5</accession>
<dbReference type="EMBL" id="JAIWYP010000005">
    <property type="protein sequence ID" value="KAH3824203.1"/>
    <property type="molecule type" value="Genomic_DNA"/>
</dbReference>
<name>A0A9D4GYL5_DREPO</name>
<dbReference type="Proteomes" id="UP000828390">
    <property type="component" value="Unassembled WGS sequence"/>
</dbReference>
<reference evidence="1" key="2">
    <citation type="submission" date="2020-11" db="EMBL/GenBank/DDBJ databases">
        <authorList>
            <person name="McCartney M.A."/>
            <person name="Auch B."/>
            <person name="Kono T."/>
            <person name="Mallez S."/>
            <person name="Becker A."/>
            <person name="Gohl D.M."/>
            <person name="Silverstein K.A.T."/>
            <person name="Koren S."/>
            <person name="Bechman K.B."/>
            <person name="Herman A."/>
            <person name="Abrahante J.E."/>
            <person name="Garbe J."/>
        </authorList>
    </citation>
    <scope>NUCLEOTIDE SEQUENCE</scope>
    <source>
        <strain evidence="1">Duluth1</strain>
        <tissue evidence="1">Whole animal</tissue>
    </source>
</reference>
<keyword evidence="2" id="KW-1185">Reference proteome</keyword>
<reference evidence="1" key="1">
    <citation type="journal article" date="2019" name="bioRxiv">
        <title>The Genome of the Zebra Mussel, Dreissena polymorpha: A Resource for Invasive Species Research.</title>
        <authorList>
            <person name="McCartney M.A."/>
            <person name="Auch B."/>
            <person name="Kono T."/>
            <person name="Mallez S."/>
            <person name="Zhang Y."/>
            <person name="Obille A."/>
            <person name="Becker A."/>
            <person name="Abrahante J.E."/>
            <person name="Garbe J."/>
            <person name="Badalamenti J.P."/>
            <person name="Herman A."/>
            <person name="Mangelson H."/>
            <person name="Liachko I."/>
            <person name="Sullivan S."/>
            <person name="Sone E.D."/>
            <person name="Koren S."/>
            <person name="Silverstein K.A.T."/>
            <person name="Beckman K.B."/>
            <person name="Gohl D.M."/>
        </authorList>
    </citation>
    <scope>NUCLEOTIDE SEQUENCE</scope>
    <source>
        <strain evidence="1">Duluth1</strain>
        <tissue evidence="1">Whole animal</tissue>
    </source>
</reference>